<dbReference type="AlphaFoldDB" id="A0A7Y6TYA8"/>
<dbReference type="EMBL" id="JABWMJ010000010">
    <property type="protein sequence ID" value="NUZ07896.1"/>
    <property type="molecule type" value="Genomic_DNA"/>
</dbReference>
<dbReference type="Proteomes" id="UP000529637">
    <property type="component" value="Unassembled WGS sequence"/>
</dbReference>
<evidence type="ECO:0000313" key="2">
    <source>
        <dbReference type="Proteomes" id="UP000529637"/>
    </source>
</evidence>
<protein>
    <submittedName>
        <fullName evidence="1">Uncharacterized protein</fullName>
    </submittedName>
</protein>
<reference evidence="1 2" key="1">
    <citation type="submission" date="2020-06" db="EMBL/GenBank/DDBJ databases">
        <title>Schlegella sp. ID0723 isolated from air conditioner.</title>
        <authorList>
            <person name="Kim D.Y."/>
            <person name="Kim D.-U."/>
        </authorList>
    </citation>
    <scope>NUCLEOTIDE SEQUENCE [LARGE SCALE GENOMIC DNA]</scope>
    <source>
        <strain evidence="1 2">ID0723</strain>
    </source>
</reference>
<keyword evidence="2" id="KW-1185">Reference proteome</keyword>
<comment type="caution">
    <text evidence="1">The sequence shown here is derived from an EMBL/GenBank/DDBJ whole genome shotgun (WGS) entry which is preliminary data.</text>
</comment>
<proteinExistence type="predicted"/>
<dbReference type="RefSeq" id="WP_176070750.1">
    <property type="nucleotide sequence ID" value="NZ_JABWMJ010000010.1"/>
</dbReference>
<accession>A0A7Y6TYA8</accession>
<evidence type="ECO:0000313" key="1">
    <source>
        <dbReference type="EMBL" id="NUZ07896.1"/>
    </source>
</evidence>
<organism evidence="1 2">
    <name type="scientific">Piscinibacter koreensis</name>
    <dbReference type="NCBI Taxonomy" id="2742824"/>
    <lineage>
        <taxon>Bacteria</taxon>
        <taxon>Pseudomonadati</taxon>
        <taxon>Pseudomonadota</taxon>
        <taxon>Betaproteobacteria</taxon>
        <taxon>Burkholderiales</taxon>
        <taxon>Sphaerotilaceae</taxon>
        <taxon>Piscinibacter</taxon>
    </lineage>
</organism>
<sequence length="273" mass="30370">MTTHPITPKQARHACEQLLKADRADKTEKSILPSEVRVIDRLLERGLELEDAYAEIHGKLDQHPQALKVFFDLVQSTAAFWSPESNQEARRGRARLVEVNQEIGSVAAHLAELLDERTELKNHSGFSCDTLYHPVDAIHAAAARNYSYEQWVKARLEALTGQFDLKYWPPLSAVVQAIADDAARAAPLPHDALTAAGTEGPRASLADTFRAFFVAIDEQSSRNFGFLPRSFELSDRCVASLLSCALGLGPDEAVDAPYVKRLRQRQRERAVQS</sequence>
<gene>
    <name evidence="1" type="ORF">HQN59_19200</name>
</gene>
<name>A0A7Y6TYA8_9BURK</name>